<dbReference type="GO" id="GO:0045095">
    <property type="term" value="C:keratin filament"/>
    <property type="evidence" value="ECO:0007669"/>
    <property type="project" value="InterPro"/>
</dbReference>
<evidence type="ECO:0000256" key="1">
    <source>
        <dbReference type="ARBA" id="ARBA00022744"/>
    </source>
</evidence>
<dbReference type="Pfam" id="PF16208">
    <property type="entry name" value="Keratin_2_head"/>
    <property type="match status" value="1"/>
</dbReference>
<dbReference type="AlphaFoldDB" id="A0A3Q3B269"/>
<dbReference type="GeneTree" id="ENSGT01070000253760"/>
<proteinExistence type="predicted"/>
<dbReference type="Gene3D" id="1.20.5.1160">
    <property type="entry name" value="Vasodilator-stimulated phosphoprotein"/>
    <property type="match status" value="1"/>
</dbReference>
<protein>
    <submittedName>
        <fullName evidence="6">Si:ch73-233m11.2</fullName>
    </submittedName>
</protein>
<evidence type="ECO:0000313" key="7">
    <source>
        <dbReference type="Proteomes" id="UP000264800"/>
    </source>
</evidence>
<evidence type="ECO:0000256" key="3">
    <source>
        <dbReference type="ARBA" id="ARBA00023054"/>
    </source>
</evidence>
<organism evidence="6 7">
    <name type="scientific">Kryptolebias marmoratus</name>
    <name type="common">Mangrove killifish</name>
    <name type="synonym">Rivulus marmoratus</name>
    <dbReference type="NCBI Taxonomy" id="37003"/>
    <lineage>
        <taxon>Eukaryota</taxon>
        <taxon>Metazoa</taxon>
        <taxon>Chordata</taxon>
        <taxon>Craniata</taxon>
        <taxon>Vertebrata</taxon>
        <taxon>Euteleostomi</taxon>
        <taxon>Actinopterygii</taxon>
        <taxon>Neopterygii</taxon>
        <taxon>Teleostei</taxon>
        <taxon>Neoteleostei</taxon>
        <taxon>Acanthomorphata</taxon>
        <taxon>Ovalentaria</taxon>
        <taxon>Atherinomorphae</taxon>
        <taxon>Cyprinodontiformes</taxon>
        <taxon>Rivulidae</taxon>
        <taxon>Kryptolebias</taxon>
    </lineage>
</organism>
<dbReference type="Pfam" id="PF00038">
    <property type="entry name" value="Filament"/>
    <property type="match status" value="1"/>
</dbReference>
<evidence type="ECO:0000259" key="5">
    <source>
        <dbReference type="PROSITE" id="PS51842"/>
    </source>
</evidence>
<dbReference type="InterPro" id="IPR032444">
    <property type="entry name" value="Keratin_2_head"/>
</dbReference>
<reference evidence="6" key="2">
    <citation type="submission" date="2025-09" db="UniProtKB">
        <authorList>
            <consortium name="Ensembl"/>
        </authorList>
    </citation>
    <scope>IDENTIFICATION</scope>
</reference>
<feature type="domain" description="IF rod" evidence="5">
    <location>
        <begin position="91"/>
        <end position="398"/>
    </location>
</feature>
<dbReference type="SUPFAM" id="SSF64593">
    <property type="entry name" value="Intermediate filament protein, coiled coil region"/>
    <property type="match status" value="2"/>
</dbReference>
<dbReference type="GO" id="GO:0045109">
    <property type="term" value="P:intermediate filament organization"/>
    <property type="evidence" value="ECO:0007669"/>
    <property type="project" value="TreeGrafter"/>
</dbReference>
<feature type="coiled-coil region" evidence="4">
    <location>
        <begin position="296"/>
        <end position="369"/>
    </location>
</feature>
<dbReference type="InterPro" id="IPR039008">
    <property type="entry name" value="IF_rod_dom"/>
</dbReference>
<name>A0A3Q3B269_KRYMA</name>
<keyword evidence="7" id="KW-1185">Reference proteome</keyword>
<dbReference type="Ensembl" id="ENSKMAT00000023319.1">
    <property type="protein sequence ID" value="ENSKMAP00000023025.1"/>
    <property type="gene ID" value="ENSKMAG00000017038.1"/>
</dbReference>
<dbReference type="GO" id="GO:0005615">
    <property type="term" value="C:extracellular space"/>
    <property type="evidence" value="ECO:0007669"/>
    <property type="project" value="TreeGrafter"/>
</dbReference>
<dbReference type="GO" id="GO:0031424">
    <property type="term" value="P:keratinization"/>
    <property type="evidence" value="ECO:0007669"/>
    <property type="project" value="TreeGrafter"/>
</dbReference>
<dbReference type="GO" id="GO:0030280">
    <property type="term" value="F:structural constituent of skin epidermis"/>
    <property type="evidence" value="ECO:0007669"/>
    <property type="project" value="TreeGrafter"/>
</dbReference>
<accession>A0A3Q3B269</accession>
<keyword evidence="3 4" id="KW-0175">Coiled coil</keyword>
<reference evidence="6" key="1">
    <citation type="submission" date="2025-08" db="UniProtKB">
        <authorList>
            <consortium name="Ensembl"/>
        </authorList>
    </citation>
    <scope>IDENTIFICATION</scope>
</reference>
<dbReference type="SMART" id="SM01391">
    <property type="entry name" value="Filament"/>
    <property type="match status" value="1"/>
</dbReference>
<evidence type="ECO:0000313" key="6">
    <source>
        <dbReference type="Ensembl" id="ENSKMAP00000023025.1"/>
    </source>
</evidence>
<keyword evidence="2" id="KW-0403">Intermediate filament</keyword>
<feature type="coiled-coil region" evidence="4">
    <location>
        <begin position="95"/>
        <end position="122"/>
    </location>
</feature>
<sequence length="534" mass="60782">TDMRDSGPSAELVQQKPLYGLNDSIMSLRKKSTSRPRFYSSGGFSSISMGSYSSQKTSAAAQVTPVTFNKSLLDPLNLEIDPAIQTLCTQEKEQIKSLNNRFASHIEKVRVLEQQNKMLETKWSLLQESTTGSSDVESLFNDYIASLQRNLDQLNDDKFKFVTERNAMLKQVNDYTQKYEKEVPRRAEAEQEFVMLKKDLDPAYATKVNLEAMLDSLREEFQLFKVELMELKNSVKDTTVVVEMDNTRDLNMDQIVSDIRAHFESITANNQEETEMWYKTKVRDGRSWANQYGNDLHATKAELASLQRMIDRTQLETERVKAQNESLNANQAEMECHGEKLVLDSMASIKNLEEALKTAKLDMVKQIKDYQKLMEIKLALDCEISTYRKILEGEEQKGAAKFLDFFLAGLSEPDQHGSLEPLVGGFAPEQTQEFSSWFKSSSEGRLKGYDKNEHYRCFHLLHQAQNQSLVREVLAPPAHPCIYHRNPVLPDCVALNYVITCLGERDKLSLCGESISKETVEVLSPAVSLSRTVE</sequence>
<dbReference type="Gene3D" id="1.20.5.500">
    <property type="entry name" value="Single helix bin"/>
    <property type="match status" value="1"/>
</dbReference>
<keyword evidence="1" id="KW-0416">Keratin</keyword>
<dbReference type="Gene3D" id="1.20.5.170">
    <property type="match status" value="1"/>
</dbReference>
<dbReference type="FunFam" id="1.20.5.1160:FF:000001">
    <property type="entry name" value="Keratin type II"/>
    <property type="match status" value="1"/>
</dbReference>
<dbReference type="Proteomes" id="UP000264800">
    <property type="component" value="Unplaced"/>
</dbReference>
<evidence type="ECO:0000256" key="4">
    <source>
        <dbReference type="SAM" id="Coils"/>
    </source>
</evidence>
<dbReference type="PANTHER" id="PTHR45616:SF21">
    <property type="entry name" value="KERATIN, TYPE II CYTOSKELETAL 7"/>
    <property type="match status" value="1"/>
</dbReference>
<dbReference type="PANTHER" id="PTHR45616">
    <property type="entry name" value="GATA-TYPE DOMAIN-CONTAINING PROTEIN"/>
    <property type="match status" value="1"/>
</dbReference>
<dbReference type="PROSITE" id="PS51842">
    <property type="entry name" value="IF_ROD_2"/>
    <property type="match status" value="1"/>
</dbReference>
<dbReference type="PRINTS" id="PR01276">
    <property type="entry name" value="TYPE2KERATIN"/>
</dbReference>
<feature type="coiled-coil region" evidence="4">
    <location>
        <begin position="207"/>
        <end position="234"/>
    </location>
</feature>
<evidence type="ECO:0000256" key="2">
    <source>
        <dbReference type="ARBA" id="ARBA00022754"/>
    </source>
</evidence>
<dbReference type="InterPro" id="IPR003054">
    <property type="entry name" value="Keratin_II"/>
</dbReference>